<evidence type="ECO:0000313" key="3">
    <source>
        <dbReference type="Proteomes" id="UP000253940"/>
    </source>
</evidence>
<proteinExistence type="predicted"/>
<feature type="domain" description="NAD(P)-binding" evidence="1">
    <location>
        <begin position="52"/>
        <end position="172"/>
    </location>
</feature>
<dbReference type="KEGG" id="mbah:HYN46_05650"/>
<dbReference type="Proteomes" id="UP000253940">
    <property type="component" value="Chromosome"/>
</dbReference>
<keyword evidence="3" id="KW-1185">Reference proteome</keyword>
<accession>A0A345P506</accession>
<reference evidence="2 3" key="1">
    <citation type="submission" date="2018-07" db="EMBL/GenBank/DDBJ databases">
        <title>Genome sequencing of Moraxellaceae gen. HYN0046.</title>
        <authorList>
            <person name="Kim M."/>
            <person name="Yi H."/>
        </authorList>
    </citation>
    <scope>NUCLEOTIDE SEQUENCE [LARGE SCALE GENOMIC DNA]</scope>
    <source>
        <strain evidence="2 3">HYN0046</strain>
    </source>
</reference>
<evidence type="ECO:0000259" key="1">
    <source>
        <dbReference type="Pfam" id="PF13460"/>
    </source>
</evidence>
<dbReference type="SUPFAM" id="SSF51735">
    <property type="entry name" value="NAD(P)-binding Rossmann-fold domains"/>
    <property type="match status" value="1"/>
</dbReference>
<organism evidence="2 3">
    <name type="scientific">Aquirhabdus parva</name>
    <dbReference type="NCBI Taxonomy" id="2283318"/>
    <lineage>
        <taxon>Bacteria</taxon>
        <taxon>Pseudomonadati</taxon>
        <taxon>Pseudomonadota</taxon>
        <taxon>Gammaproteobacteria</taxon>
        <taxon>Moraxellales</taxon>
        <taxon>Moraxellaceae</taxon>
        <taxon>Aquirhabdus</taxon>
    </lineage>
</organism>
<evidence type="ECO:0000313" key="2">
    <source>
        <dbReference type="EMBL" id="AXI02365.1"/>
    </source>
</evidence>
<dbReference type="OrthoDB" id="9798632at2"/>
<dbReference type="InterPro" id="IPR036291">
    <property type="entry name" value="NAD(P)-bd_dom_sf"/>
</dbReference>
<dbReference type="PANTHER" id="PTHR14097:SF7">
    <property type="entry name" value="OXIDOREDUCTASE HTATIP2"/>
    <property type="match status" value="1"/>
</dbReference>
<sequence>MQNLKTDRIGHSLGEVLSFFNINELKNRLNTGDYMAIVTQASRSGPLAIVIGATGLVGRLLIQQLLQSGHYQTVYAVVRKSFDLSSYDLVNAQTQLAWIQIPDFNKLHQVLSSYDLSGADAFSTLGSTQKQAGSKEAFYQIDHDFSLAFAQVCHQQGARHLLLVSAMGANAHSLVFYNRVKGILEADIQKIGFEHFSVFRPSLLLGARAHEKRWAEDIGQNLFTWGQKLLPETFSVRPIEANRVAIAMSQVARLKANDNALKPLDHDICIYSNHEMLKATLNAT</sequence>
<dbReference type="AlphaFoldDB" id="A0A345P506"/>
<protein>
    <submittedName>
        <fullName evidence="2">NAD-dependent epimerase/dehydratase family protein</fullName>
    </submittedName>
</protein>
<dbReference type="Gene3D" id="3.40.50.720">
    <property type="entry name" value="NAD(P)-binding Rossmann-like Domain"/>
    <property type="match status" value="1"/>
</dbReference>
<dbReference type="Pfam" id="PF13460">
    <property type="entry name" value="NAD_binding_10"/>
    <property type="match status" value="1"/>
</dbReference>
<dbReference type="InterPro" id="IPR016040">
    <property type="entry name" value="NAD(P)-bd_dom"/>
</dbReference>
<dbReference type="EMBL" id="CP031222">
    <property type="protein sequence ID" value="AXI02365.1"/>
    <property type="molecule type" value="Genomic_DNA"/>
</dbReference>
<dbReference type="PANTHER" id="PTHR14097">
    <property type="entry name" value="OXIDOREDUCTASE HTATIP2"/>
    <property type="match status" value="1"/>
</dbReference>
<name>A0A345P506_9GAMM</name>
<gene>
    <name evidence="2" type="ORF">HYN46_05650</name>
</gene>
<dbReference type="RefSeq" id="WP_114898475.1">
    <property type="nucleotide sequence ID" value="NZ_CP031222.1"/>
</dbReference>